<comment type="caution">
    <text evidence="3">The sequence shown here is derived from an EMBL/GenBank/DDBJ whole genome shotgun (WGS) entry which is preliminary data.</text>
</comment>
<evidence type="ECO:0000313" key="3">
    <source>
        <dbReference type="EMBL" id="HGK63076.1"/>
    </source>
</evidence>
<dbReference type="PANTHER" id="PTHR42949">
    <property type="entry name" value="ANAEROBIC GLYCEROL-3-PHOSPHATE DEHYDROGENASE SUBUNIT B"/>
    <property type="match status" value="1"/>
</dbReference>
<evidence type="ECO:0000256" key="1">
    <source>
        <dbReference type="ARBA" id="ARBA00023002"/>
    </source>
</evidence>
<dbReference type="InterPro" id="IPR041854">
    <property type="entry name" value="BFD-like_2Fe2S-bd_dom_sf"/>
</dbReference>
<evidence type="ECO:0000259" key="2">
    <source>
        <dbReference type="Pfam" id="PF04324"/>
    </source>
</evidence>
<dbReference type="InterPro" id="IPR051691">
    <property type="entry name" value="Metab_Enz_Cyan_OpOx_G3PDH"/>
</dbReference>
<reference evidence="3" key="1">
    <citation type="journal article" date="2020" name="mSystems">
        <title>Genome- and Community-Level Interaction Insights into Carbon Utilization and Element Cycling Functions of Hydrothermarchaeota in Hydrothermal Sediment.</title>
        <authorList>
            <person name="Zhou Z."/>
            <person name="Liu Y."/>
            <person name="Xu W."/>
            <person name="Pan J."/>
            <person name="Luo Z.H."/>
            <person name="Li M."/>
        </authorList>
    </citation>
    <scope>NUCLEOTIDE SEQUENCE [LARGE SCALE GENOMIC DNA]</scope>
    <source>
        <strain evidence="3">SpSt-697</strain>
    </source>
</reference>
<sequence length="88" mass="10320">MVKKDNLIVCRCEDVSFKEIEALVKKGFSLEEIKKLTRCGMGYCQGRTCFNILIRLLKIYNQNLVPKKRPPLKPILIKEIISYFQNEK</sequence>
<dbReference type="Gene3D" id="1.10.10.1100">
    <property type="entry name" value="BFD-like [2Fe-2S]-binding domain"/>
    <property type="match status" value="1"/>
</dbReference>
<name>A0A7V4E286_UNCW3</name>
<organism evidence="3">
    <name type="scientific">candidate division WOR-3 bacterium</name>
    <dbReference type="NCBI Taxonomy" id="2052148"/>
    <lineage>
        <taxon>Bacteria</taxon>
        <taxon>Bacteria division WOR-3</taxon>
    </lineage>
</organism>
<protein>
    <submittedName>
        <fullName evidence="3">(2Fe-2S)-binding protein</fullName>
    </submittedName>
</protein>
<dbReference type="EMBL" id="DTDR01000018">
    <property type="protein sequence ID" value="HGK63076.1"/>
    <property type="molecule type" value="Genomic_DNA"/>
</dbReference>
<dbReference type="GO" id="GO:0016491">
    <property type="term" value="F:oxidoreductase activity"/>
    <property type="evidence" value="ECO:0007669"/>
    <property type="project" value="UniProtKB-KW"/>
</dbReference>
<keyword evidence="1" id="KW-0560">Oxidoreductase</keyword>
<proteinExistence type="predicted"/>
<dbReference type="InterPro" id="IPR007419">
    <property type="entry name" value="BFD-like_2Fe2S-bd_dom"/>
</dbReference>
<accession>A0A7V4E286</accession>
<feature type="domain" description="BFD-like [2Fe-2S]-binding" evidence="2">
    <location>
        <begin position="8"/>
        <end position="51"/>
    </location>
</feature>
<dbReference type="PANTHER" id="PTHR42949:SF3">
    <property type="entry name" value="ANAEROBIC GLYCEROL-3-PHOSPHATE DEHYDROGENASE SUBUNIT B"/>
    <property type="match status" value="1"/>
</dbReference>
<gene>
    <name evidence="3" type="ORF">ENU74_00525</name>
</gene>
<dbReference type="CDD" id="cd19946">
    <property type="entry name" value="GlpA-like_Fer2_BFD-like"/>
    <property type="match status" value="1"/>
</dbReference>
<dbReference type="Pfam" id="PF04324">
    <property type="entry name" value="Fer2_BFD"/>
    <property type="match status" value="1"/>
</dbReference>
<dbReference type="AlphaFoldDB" id="A0A7V4E286"/>